<evidence type="ECO:0000313" key="1">
    <source>
        <dbReference type="EMBL" id="RRT56014.1"/>
    </source>
</evidence>
<accession>A0A426YWD1</accession>
<gene>
    <name evidence="1" type="ORF">B296_00048100</name>
</gene>
<dbReference type="AlphaFoldDB" id="A0A426YWD1"/>
<comment type="caution">
    <text evidence="1">The sequence shown here is derived from an EMBL/GenBank/DDBJ whole genome shotgun (WGS) entry which is preliminary data.</text>
</comment>
<reference evidence="1 2" key="1">
    <citation type="journal article" date="2014" name="Agronomy (Basel)">
        <title>A Draft Genome Sequence for Ensete ventricosum, the Drought-Tolerant Tree Against Hunger.</title>
        <authorList>
            <person name="Harrison J."/>
            <person name="Moore K.A."/>
            <person name="Paszkiewicz K."/>
            <person name="Jones T."/>
            <person name="Grant M."/>
            <person name="Ambacheew D."/>
            <person name="Muzemil S."/>
            <person name="Studholme D.J."/>
        </authorList>
    </citation>
    <scope>NUCLEOTIDE SEQUENCE [LARGE SCALE GENOMIC DNA]</scope>
</reference>
<dbReference type="Proteomes" id="UP000287651">
    <property type="component" value="Unassembled WGS sequence"/>
</dbReference>
<organism evidence="1 2">
    <name type="scientific">Ensete ventricosum</name>
    <name type="common">Abyssinian banana</name>
    <name type="synonym">Musa ensete</name>
    <dbReference type="NCBI Taxonomy" id="4639"/>
    <lineage>
        <taxon>Eukaryota</taxon>
        <taxon>Viridiplantae</taxon>
        <taxon>Streptophyta</taxon>
        <taxon>Embryophyta</taxon>
        <taxon>Tracheophyta</taxon>
        <taxon>Spermatophyta</taxon>
        <taxon>Magnoliopsida</taxon>
        <taxon>Liliopsida</taxon>
        <taxon>Zingiberales</taxon>
        <taxon>Musaceae</taxon>
        <taxon>Ensete</taxon>
    </lineage>
</organism>
<evidence type="ECO:0000313" key="2">
    <source>
        <dbReference type="Proteomes" id="UP000287651"/>
    </source>
</evidence>
<protein>
    <submittedName>
        <fullName evidence="1">Uncharacterized protein</fullName>
    </submittedName>
</protein>
<sequence>MVRWLGCWGWTRPSRTVCDGTCRRSATSLLLVPTTAASPPSRAIRTLSHPMPFILSSSLFPTMLRRNCLGFHPSRVVRTLYPFPASRLILSSSPLHESNPNRLPPLFLPNPSLLLPLNSRRRFPRNCVGFHPIISSSVAVGTRDRGNSISNAMAISRRAVE</sequence>
<proteinExistence type="predicted"/>
<name>A0A426YWD1_ENSVE</name>
<dbReference type="EMBL" id="AMZH03009815">
    <property type="protein sequence ID" value="RRT56014.1"/>
    <property type="molecule type" value="Genomic_DNA"/>
</dbReference>